<dbReference type="PANTHER" id="PTHR46078:SF2">
    <property type="entry name" value="FORK-HEAD DOMAIN-CONTAINING PROTEIN"/>
    <property type="match status" value="1"/>
</dbReference>
<dbReference type="Pfam" id="PF00250">
    <property type="entry name" value="Forkhead"/>
    <property type="match status" value="1"/>
</dbReference>
<dbReference type="InterPro" id="IPR045912">
    <property type="entry name" value="FOXJ2/3-like"/>
</dbReference>
<accession>A0A9P6JTN5</accession>
<evidence type="ECO:0000259" key="7">
    <source>
        <dbReference type="PROSITE" id="PS50039"/>
    </source>
</evidence>
<proteinExistence type="predicted"/>
<gene>
    <name evidence="8" type="ORF">CPB83DRAFT_848085</name>
</gene>
<comment type="subcellular location">
    <subcellularLocation>
        <location evidence="5">Nucleus</location>
    </subcellularLocation>
</comment>
<evidence type="ECO:0000256" key="4">
    <source>
        <dbReference type="ARBA" id="ARBA00023242"/>
    </source>
</evidence>
<reference evidence="8" key="1">
    <citation type="submission" date="2020-11" db="EMBL/GenBank/DDBJ databases">
        <authorList>
            <consortium name="DOE Joint Genome Institute"/>
            <person name="Ahrendt S."/>
            <person name="Riley R."/>
            <person name="Andreopoulos W."/>
            <person name="Labutti K."/>
            <person name="Pangilinan J."/>
            <person name="Ruiz-Duenas F.J."/>
            <person name="Barrasa J.M."/>
            <person name="Sanchez-Garcia M."/>
            <person name="Camarero S."/>
            <person name="Miyauchi S."/>
            <person name="Serrano A."/>
            <person name="Linde D."/>
            <person name="Babiker R."/>
            <person name="Drula E."/>
            <person name="Ayuso-Fernandez I."/>
            <person name="Pacheco R."/>
            <person name="Padilla G."/>
            <person name="Ferreira P."/>
            <person name="Barriuso J."/>
            <person name="Kellner H."/>
            <person name="Castanera R."/>
            <person name="Alfaro M."/>
            <person name="Ramirez L."/>
            <person name="Pisabarro A.G."/>
            <person name="Kuo A."/>
            <person name="Tritt A."/>
            <person name="Lipzen A."/>
            <person name="He G."/>
            <person name="Yan M."/>
            <person name="Ng V."/>
            <person name="Cullen D."/>
            <person name="Martin F."/>
            <person name="Rosso M.-N."/>
            <person name="Henrissat B."/>
            <person name="Hibbett D."/>
            <person name="Martinez A.T."/>
            <person name="Grigoriev I.V."/>
        </authorList>
    </citation>
    <scope>NUCLEOTIDE SEQUENCE</scope>
    <source>
        <strain evidence="8">CBS 506.95</strain>
    </source>
</reference>
<organism evidence="8 9">
    <name type="scientific">Crepidotus variabilis</name>
    <dbReference type="NCBI Taxonomy" id="179855"/>
    <lineage>
        <taxon>Eukaryota</taxon>
        <taxon>Fungi</taxon>
        <taxon>Dikarya</taxon>
        <taxon>Basidiomycota</taxon>
        <taxon>Agaricomycotina</taxon>
        <taxon>Agaricomycetes</taxon>
        <taxon>Agaricomycetidae</taxon>
        <taxon>Agaricales</taxon>
        <taxon>Agaricineae</taxon>
        <taxon>Crepidotaceae</taxon>
        <taxon>Crepidotus</taxon>
    </lineage>
</organism>
<dbReference type="EMBL" id="MU157833">
    <property type="protein sequence ID" value="KAF9531949.1"/>
    <property type="molecule type" value="Genomic_DNA"/>
</dbReference>
<keyword evidence="4 5" id="KW-0539">Nucleus</keyword>
<keyword evidence="3" id="KW-0804">Transcription</keyword>
<feature type="compositionally biased region" description="Acidic residues" evidence="6">
    <location>
        <begin position="35"/>
        <end position="62"/>
    </location>
</feature>
<dbReference type="GO" id="GO:0000978">
    <property type="term" value="F:RNA polymerase II cis-regulatory region sequence-specific DNA binding"/>
    <property type="evidence" value="ECO:0007669"/>
    <property type="project" value="TreeGrafter"/>
</dbReference>
<evidence type="ECO:0000256" key="3">
    <source>
        <dbReference type="ARBA" id="ARBA00023163"/>
    </source>
</evidence>
<feature type="compositionally biased region" description="Low complexity" evidence="6">
    <location>
        <begin position="353"/>
        <end position="367"/>
    </location>
</feature>
<feature type="compositionally biased region" description="Basic and acidic residues" evidence="6">
    <location>
        <begin position="245"/>
        <end position="259"/>
    </location>
</feature>
<name>A0A9P6JTN5_9AGAR</name>
<evidence type="ECO:0000256" key="2">
    <source>
        <dbReference type="ARBA" id="ARBA00023125"/>
    </source>
</evidence>
<comment type="caution">
    <text evidence="8">The sequence shown here is derived from an EMBL/GenBank/DDBJ whole genome shotgun (WGS) entry which is preliminary data.</text>
</comment>
<feature type="region of interest" description="Disordered" evidence="6">
    <location>
        <begin position="228"/>
        <end position="478"/>
    </location>
</feature>
<feature type="compositionally biased region" description="Basic and acidic residues" evidence="6">
    <location>
        <begin position="390"/>
        <end position="400"/>
    </location>
</feature>
<keyword evidence="2 5" id="KW-0238">DNA-binding</keyword>
<feature type="region of interest" description="Disordered" evidence="6">
    <location>
        <begin position="19"/>
        <end position="124"/>
    </location>
</feature>
<dbReference type="GO" id="GO:0000981">
    <property type="term" value="F:DNA-binding transcription factor activity, RNA polymerase II-specific"/>
    <property type="evidence" value="ECO:0007669"/>
    <property type="project" value="TreeGrafter"/>
</dbReference>
<dbReference type="InterPro" id="IPR001766">
    <property type="entry name" value="Fork_head_dom"/>
</dbReference>
<sequence length="589" mass="66608">MSYLTGILNPDEVQKHHEVLTLDADMLDEQMSSSPEDEDDMTPGSDEEIDELEDESDEDDDYTERSPGAMKRSGAHDSSEGGDENVLEGVRTDGIHRLGQDQEKPDKPRKPPAPRKKAERHDRRIDLGLLDHKAHPDCPDTLGCLPDTNGRPQHTLPVILRCAILGSPRKRLTIREIYATMEAKYPYYKTAGQTWKQSVRHHLSLNRLFERQPRPVTDPGFGSYWTVNLLAPPGTKRPRKRGRQNKSDPSKSTSPKEGEGTIIIPQPTKFQFQPQSHPPPPPPPLPEPQVKSFNNPRAPHQYQPSMGSIPSPPPSSSSSQAYPVHDNSRQLSPRHARHSHLNHKPHMQHHSHSPYSHKYSHHSNGNVHNHHSHHASHSPQHPRQPHSRYSHSEHEGERQRSLHRFRSASPGTPTSGHGSGSIYPPSSRDSDPDDLSMTMQEDTAPFATVSDDEFESEEETSRGQHRRTSLQSNFIPTRPSSIFSLPTFNNSEKSKEDIIEHMRQEIATLRRTSAEAVSTSIRLSEQLANANLEVARSREAMRDLEDMVQDEVMKRRDADRQKEIEADRRRAAEQALSSLAIRSPARMRT</sequence>
<dbReference type="Proteomes" id="UP000807306">
    <property type="component" value="Unassembled WGS sequence"/>
</dbReference>
<dbReference type="PROSITE" id="PS50039">
    <property type="entry name" value="FORK_HEAD_3"/>
    <property type="match status" value="1"/>
</dbReference>
<evidence type="ECO:0000256" key="5">
    <source>
        <dbReference type="PROSITE-ProRule" id="PRU00089"/>
    </source>
</evidence>
<protein>
    <recommendedName>
        <fullName evidence="7">Fork-head domain-containing protein</fullName>
    </recommendedName>
</protein>
<feature type="compositionally biased region" description="Polar residues" evidence="6">
    <location>
        <begin position="469"/>
        <end position="478"/>
    </location>
</feature>
<dbReference type="Gene3D" id="1.10.10.10">
    <property type="entry name" value="Winged helix-like DNA-binding domain superfamily/Winged helix DNA-binding domain"/>
    <property type="match status" value="1"/>
</dbReference>
<dbReference type="InterPro" id="IPR036388">
    <property type="entry name" value="WH-like_DNA-bd_sf"/>
</dbReference>
<feature type="compositionally biased region" description="Low complexity" evidence="6">
    <location>
        <begin position="409"/>
        <end position="427"/>
    </location>
</feature>
<dbReference type="SUPFAM" id="SSF46785">
    <property type="entry name" value="Winged helix' DNA-binding domain"/>
    <property type="match status" value="1"/>
</dbReference>
<dbReference type="PANTHER" id="PTHR46078">
    <property type="entry name" value="FORKHEAD BOX PROTEIN J2 FAMILY MEMBER"/>
    <property type="match status" value="1"/>
</dbReference>
<keyword evidence="1" id="KW-0805">Transcription regulation</keyword>
<feature type="compositionally biased region" description="Basic residues" evidence="6">
    <location>
        <begin position="332"/>
        <end position="352"/>
    </location>
</feature>
<dbReference type="CDD" id="cd00059">
    <property type="entry name" value="FH_FOX"/>
    <property type="match status" value="1"/>
</dbReference>
<dbReference type="PRINTS" id="PR00053">
    <property type="entry name" value="FORKHEAD"/>
</dbReference>
<feature type="domain" description="Fork-head" evidence="7">
    <location>
        <begin position="151"/>
        <end position="241"/>
    </location>
</feature>
<evidence type="ECO:0000313" key="9">
    <source>
        <dbReference type="Proteomes" id="UP000807306"/>
    </source>
</evidence>
<dbReference type="GO" id="GO:0005634">
    <property type="term" value="C:nucleus"/>
    <property type="evidence" value="ECO:0007669"/>
    <property type="project" value="UniProtKB-SubCell"/>
</dbReference>
<keyword evidence="9" id="KW-1185">Reference proteome</keyword>
<evidence type="ECO:0000313" key="8">
    <source>
        <dbReference type="EMBL" id="KAF9531949.1"/>
    </source>
</evidence>
<feature type="DNA-binding region" description="Fork-head" evidence="5">
    <location>
        <begin position="151"/>
        <end position="241"/>
    </location>
</feature>
<feature type="compositionally biased region" description="Basic and acidic residues" evidence="6">
    <location>
        <begin position="553"/>
        <end position="572"/>
    </location>
</feature>
<evidence type="ECO:0000256" key="1">
    <source>
        <dbReference type="ARBA" id="ARBA00023015"/>
    </source>
</evidence>
<evidence type="ECO:0000256" key="6">
    <source>
        <dbReference type="SAM" id="MobiDB-lite"/>
    </source>
</evidence>
<feature type="region of interest" description="Disordered" evidence="6">
    <location>
        <begin position="553"/>
        <end position="589"/>
    </location>
</feature>
<feature type="compositionally biased region" description="Basic and acidic residues" evidence="6">
    <location>
        <begin position="90"/>
        <end position="109"/>
    </location>
</feature>
<dbReference type="InterPro" id="IPR036390">
    <property type="entry name" value="WH_DNA-bd_sf"/>
</dbReference>
<feature type="compositionally biased region" description="Pro residues" evidence="6">
    <location>
        <begin position="276"/>
        <end position="287"/>
    </location>
</feature>
<dbReference type="SMART" id="SM00339">
    <property type="entry name" value="FH"/>
    <property type="match status" value="1"/>
</dbReference>
<dbReference type="OrthoDB" id="5954824at2759"/>
<dbReference type="AlphaFoldDB" id="A0A9P6JTN5"/>